<dbReference type="EMBL" id="CM047747">
    <property type="protein sequence ID" value="KAJ0018667.1"/>
    <property type="molecule type" value="Genomic_DNA"/>
</dbReference>
<sequence>MVAFHLTLENIKVYRLCKDLSLNNLIGQIPSALFSIDSLSHLFLGNNSLSGILPKQKALHLQSIDLSYNYLSGTLPSWVTGLQQLNLVGNNFTFDSSNIRCRKALAHDRVNVLIERKVQCPTRHLNVVGYENLSFAIKCGGGDVLKVDKIVYEADDYDLGGASFVVLDTEKWAVSDIG</sequence>
<name>A0ACC0XLM7_9ROSI</name>
<dbReference type="Proteomes" id="UP001163603">
    <property type="component" value="Chromosome 12"/>
</dbReference>
<protein>
    <submittedName>
        <fullName evidence="1">Uncharacterized protein</fullName>
    </submittedName>
</protein>
<proteinExistence type="predicted"/>
<evidence type="ECO:0000313" key="2">
    <source>
        <dbReference type="Proteomes" id="UP001163603"/>
    </source>
</evidence>
<gene>
    <name evidence="1" type="ORF">Pint_11536</name>
</gene>
<organism evidence="1 2">
    <name type="scientific">Pistacia integerrima</name>
    <dbReference type="NCBI Taxonomy" id="434235"/>
    <lineage>
        <taxon>Eukaryota</taxon>
        <taxon>Viridiplantae</taxon>
        <taxon>Streptophyta</taxon>
        <taxon>Embryophyta</taxon>
        <taxon>Tracheophyta</taxon>
        <taxon>Spermatophyta</taxon>
        <taxon>Magnoliopsida</taxon>
        <taxon>eudicotyledons</taxon>
        <taxon>Gunneridae</taxon>
        <taxon>Pentapetalae</taxon>
        <taxon>rosids</taxon>
        <taxon>malvids</taxon>
        <taxon>Sapindales</taxon>
        <taxon>Anacardiaceae</taxon>
        <taxon>Pistacia</taxon>
    </lineage>
</organism>
<keyword evidence="2" id="KW-1185">Reference proteome</keyword>
<accession>A0ACC0XLM7</accession>
<reference evidence="2" key="1">
    <citation type="journal article" date="2023" name="G3 (Bethesda)">
        <title>Genome assembly and association tests identify interacting loci associated with vigor, precocity, and sex in interspecific pistachio rootstocks.</title>
        <authorList>
            <person name="Palmer W."/>
            <person name="Jacygrad E."/>
            <person name="Sagayaradj S."/>
            <person name="Cavanaugh K."/>
            <person name="Han R."/>
            <person name="Bertier L."/>
            <person name="Beede B."/>
            <person name="Kafkas S."/>
            <person name="Golino D."/>
            <person name="Preece J."/>
            <person name="Michelmore R."/>
        </authorList>
    </citation>
    <scope>NUCLEOTIDE SEQUENCE [LARGE SCALE GENOMIC DNA]</scope>
</reference>
<evidence type="ECO:0000313" key="1">
    <source>
        <dbReference type="EMBL" id="KAJ0018667.1"/>
    </source>
</evidence>
<comment type="caution">
    <text evidence="1">The sequence shown here is derived from an EMBL/GenBank/DDBJ whole genome shotgun (WGS) entry which is preliminary data.</text>
</comment>